<keyword evidence="1" id="KW-0732">Signal</keyword>
<evidence type="ECO:0000256" key="1">
    <source>
        <dbReference type="SAM" id="SignalP"/>
    </source>
</evidence>
<sequence length="172" mass="18973">MRPLTRLRVATMGAGLTATLGAGLLVAPAAHAAPPDHRMVYVKRVKPIQTVATTVSIKDHKGRNYPIKVSVTFRYINSKTAQMRTIVLRENGFPKGTCIYPDLALTTSSWKALRNKHGILCDGGHKAYTVMRTLKVRQARNLGQLWIRTPNPPHPGCCGARTYVIQYNIAAK</sequence>
<accession>A0ABV5P0Y0</accession>
<feature type="signal peptide" evidence="1">
    <location>
        <begin position="1"/>
        <end position="32"/>
    </location>
</feature>
<evidence type="ECO:0000313" key="3">
    <source>
        <dbReference type="Proteomes" id="UP001589568"/>
    </source>
</evidence>
<proteinExistence type="predicted"/>
<dbReference type="PROSITE" id="PS51318">
    <property type="entry name" value="TAT"/>
    <property type="match status" value="1"/>
</dbReference>
<evidence type="ECO:0000313" key="2">
    <source>
        <dbReference type="EMBL" id="MFB9476106.1"/>
    </source>
</evidence>
<name>A0ABV5P0Y0_9ACTN</name>
<dbReference type="Proteomes" id="UP001589568">
    <property type="component" value="Unassembled WGS sequence"/>
</dbReference>
<feature type="chain" id="PRO_5045926020" evidence="1">
    <location>
        <begin position="33"/>
        <end position="172"/>
    </location>
</feature>
<organism evidence="2 3">
    <name type="scientific">Nonomuraea salmonea</name>
    <dbReference type="NCBI Taxonomy" id="46181"/>
    <lineage>
        <taxon>Bacteria</taxon>
        <taxon>Bacillati</taxon>
        <taxon>Actinomycetota</taxon>
        <taxon>Actinomycetes</taxon>
        <taxon>Streptosporangiales</taxon>
        <taxon>Streptosporangiaceae</taxon>
        <taxon>Nonomuraea</taxon>
    </lineage>
</organism>
<protein>
    <submittedName>
        <fullName evidence="2">Uncharacterized protein</fullName>
    </submittedName>
</protein>
<comment type="caution">
    <text evidence="2">The sequence shown here is derived from an EMBL/GenBank/DDBJ whole genome shotgun (WGS) entry which is preliminary data.</text>
</comment>
<dbReference type="InterPro" id="IPR006311">
    <property type="entry name" value="TAT_signal"/>
</dbReference>
<gene>
    <name evidence="2" type="ORF">ACFFR3_41990</name>
</gene>
<dbReference type="EMBL" id="JBHMCF010000046">
    <property type="protein sequence ID" value="MFB9476106.1"/>
    <property type="molecule type" value="Genomic_DNA"/>
</dbReference>
<keyword evidence="3" id="KW-1185">Reference proteome</keyword>
<reference evidence="2 3" key="1">
    <citation type="submission" date="2024-09" db="EMBL/GenBank/DDBJ databases">
        <authorList>
            <person name="Sun Q."/>
            <person name="Mori K."/>
        </authorList>
    </citation>
    <scope>NUCLEOTIDE SEQUENCE [LARGE SCALE GENOMIC DNA]</scope>
    <source>
        <strain evidence="2 3">JCM 3324</strain>
    </source>
</reference>
<dbReference type="RefSeq" id="WP_364381600.1">
    <property type="nucleotide sequence ID" value="NZ_JBHMCF010000046.1"/>
</dbReference>